<dbReference type="SUPFAM" id="SSF52047">
    <property type="entry name" value="RNI-like"/>
    <property type="match status" value="1"/>
</dbReference>
<dbReference type="GeneID" id="115925879"/>
<dbReference type="Proteomes" id="UP000007110">
    <property type="component" value="Unassembled WGS sequence"/>
</dbReference>
<keyword evidence="3" id="KW-1185">Reference proteome</keyword>
<dbReference type="AlphaFoldDB" id="A0A7M7P5N2"/>
<reference evidence="2" key="2">
    <citation type="submission" date="2021-01" db="UniProtKB">
        <authorList>
            <consortium name="EnsemblMetazoa"/>
        </authorList>
    </citation>
    <scope>IDENTIFICATION</scope>
</reference>
<accession>A0A7M7P5N2</accession>
<proteinExistence type="predicted"/>
<dbReference type="Gene3D" id="3.80.10.10">
    <property type="entry name" value="Ribonuclease Inhibitor"/>
    <property type="match status" value="1"/>
</dbReference>
<evidence type="ECO:0000256" key="1">
    <source>
        <dbReference type="SAM" id="MobiDB-lite"/>
    </source>
</evidence>
<name>A0A7M7P5N2_STRPU</name>
<protein>
    <submittedName>
        <fullName evidence="2">Uncharacterized protein</fullName>
    </submittedName>
</protein>
<dbReference type="EnsemblMetazoa" id="XM_030989919">
    <property type="protein sequence ID" value="XP_030845779"/>
    <property type="gene ID" value="LOC115925879"/>
</dbReference>
<feature type="region of interest" description="Disordered" evidence="1">
    <location>
        <begin position="106"/>
        <end position="161"/>
    </location>
</feature>
<sequence length="401" mass="44172">MYVNTNKLEQIEKLWVQEMGELSPLASQRLAEVLSSLPCLQTLRLDSNHSNLGEEYSFALTISSLLGKVRISTFILFEIKVTLQAIRTILSLETMRELRMMGVIVGSNDDDDDDDDNDDHDDDNGDDDNNDDGESIDVDDDDKDDDGDGGGDEGMSDAGVTQGEECCSTMTALDLEGSLTSKLEVLALDDESIPSVLESGVHTMCPHVQRLHLEFTHEEITQEHVEIIKKFPKTKHLSLKAYKDPLLPAEPPMQVSLDHPLWLCRALEDSTNLRRLSISDITIGDENAGSILRSARRHGQLEHLTMVRCATSTTLDAVASEISSQTGVEITLTHGKPPSWDDDVTVELEEDILWATNVFESAFTVISKNDVLTENGWAREGTTPPLCPLNHGGRGGGGERM</sequence>
<evidence type="ECO:0000313" key="3">
    <source>
        <dbReference type="Proteomes" id="UP000007110"/>
    </source>
</evidence>
<evidence type="ECO:0000313" key="2">
    <source>
        <dbReference type="EnsemblMetazoa" id="XP_030845779"/>
    </source>
</evidence>
<dbReference type="InParanoid" id="A0A7M7P5N2"/>
<dbReference type="KEGG" id="spu:115925879"/>
<dbReference type="InterPro" id="IPR032675">
    <property type="entry name" value="LRR_dom_sf"/>
</dbReference>
<organism evidence="2 3">
    <name type="scientific">Strongylocentrotus purpuratus</name>
    <name type="common">Purple sea urchin</name>
    <dbReference type="NCBI Taxonomy" id="7668"/>
    <lineage>
        <taxon>Eukaryota</taxon>
        <taxon>Metazoa</taxon>
        <taxon>Echinodermata</taxon>
        <taxon>Eleutherozoa</taxon>
        <taxon>Echinozoa</taxon>
        <taxon>Echinoidea</taxon>
        <taxon>Euechinoidea</taxon>
        <taxon>Echinacea</taxon>
        <taxon>Camarodonta</taxon>
        <taxon>Echinidea</taxon>
        <taxon>Strongylocentrotidae</taxon>
        <taxon>Strongylocentrotus</taxon>
    </lineage>
</organism>
<reference evidence="3" key="1">
    <citation type="submission" date="2015-02" db="EMBL/GenBank/DDBJ databases">
        <title>Genome sequencing for Strongylocentrotus purpuratus.</title>
        <authorList>
            <person name="Murali S."/>
            <person name="Liu Y."/>
            <person name="Vee V."/>
            <person name="English A."/>
            <person name="Wang M."/>
            <person name="Skinner E."/>
            <person name="Han Y."/>
            <person name="Muzny D.M."/>
            <person name="Worley K.C."/>
            <person name="Gibbs R.A."/>
        </authorList>
    </citation>
    <scope>NUCLEOTIDE SEQUENCE</scope>
</reference>
<dbReference type="RefSeq" id="XP_030845779.1">
    <property type="nucleotide sequence ID" value="XM_030989919.1"/>
</dbReference>
<feature type="compositionally biased region" description="Acidic residues" evidence="1">
    <location>
        <begin position="108"/>
        <end position="155"/>
    </location>
</feature>